<dbReference type="AlphaFoldDB" id="A0A6S7BKE8"/>
<dbReference type="Gene3D" id="1.10.510.10">
    <property type="entry name" value="Transferase(Phosphotransferase) domain 1"/>
    <property type="match status" value="1"/>
</dbReference>
<gene>
    <name evidence="2" type="primary">pknD_4</name>
    <name evidence="2" type="ORF">LMG28138_05263</name>
</gene>
<dbReference type="Pfam" id="PF13191">
    <property type="entry name" value="AAA_16"/>
    <property type="match status" value="1"/>
</dbReference>
<dbReference type="SUPFAM" id="SSF56112">
    <property type="entry name" value="Protein kinase-like (PK-like)"/>
    <property type="match status" value="1"/>
</dbReference>
<accession>A0A6S7BKE8</accession>
<reference evidence="2 3" key="1">
    <citation type="submission" date="2020-04" db="EMBL/GenBank/DDBJ databases">
        <authorList>
            <person name="De Canck E."/>
        </authorList>
    </citation>
    <scope>NUCLEOTIDE SEQUENCE [LARGE SCALE GENOMIC DNA]</scope>
    <source>
        <strain evidence="2 3">LMG 28138</strain>
    </source>
</reference>
<sequence length="520" mass="57035">MVIANCQIIERICTTAGSDLYRALRLTDGMPVLLKFPSENADAAQSALLKCEHLLLQSLEGTGIAKPLALVDERGAFALILEDFSGASLEAVLGRDLHLDLVVCLRIGRQLADTLAAIDAAQVIHRDIRPANILFDPEAGQVLLVDFSMATAQREGAVPAEDVAIPAGDWAYVSPEQTGRMNRSVDYRTDGYSMGVLLYRMLTGQLPFQANDPLEWAHCHIARVPTPPREIVPEVPQAMSDIVMKLLSKLPEDRYQSAHGLQSDLDQCLAQWQASGRIEPFPPGTDDTPKRFQVPHRLYGRDSEAATLLGAFERMAATGQAALVTVSGYPGICKSALVDALRKPIVAKHGYFSAGKFDQYRRDIPYATLTQAFRELVRQLLAESEARIAGWPHQIQAAVGGNGQLIVDVLPQVELIIGPQPPVPALPPTEAQNRFRMVFRQFVTVFTSAAHSLVLFVDDLQWIDAASLTLIEDLLTHPDTRYLLLIGTRRGCCGMMRDVGLGSGTWIRSRRRTSPTTLST</sequence>
<keyword evidence="3" id="KW-1185">Reference proteome</keyword>
<dbReference type="Gene3D" id="3.40.50.300">
    <property type="entry name" value="P-loop containing nucleotide triphosphate hydrolases"/>
    <property type="match status" value="1"/>
</dbReference>
<dbReference type="PROSITE" id="PS50011">
    <property type="entry name" value="PROTEIN_KINASE_DOM"/>
    <property type="match status" value="1"/>
</dbReference>
<dbReference type="InterPro" id="IPR008266">
    <property type="entry name" value="Tyr_kinase_AS"/>
</dbReference>
<dbReference type="PANTHER" id="PTHR43642:SF1">
    <property type="entry name" value="HYBRID SIGNAL TRANSDUCTION HISTIDINE KINASE G"/>
    <property type="match status" value="1"/>
</dbReference>
<evidence type="ECO:0000313" key="3">
    <source>
        <dbReference type="Proteomes" id="UP000494115"/>
    </source>
</evidence>
<dbReference type="InterPro" id="IPR000719">
    <property type="entry name" value="Prot_kinase_dom"/>
</dbReference>
<dbReference type="InterPro" id="IPR011009">
    <property type="entry name" value="Kinase-like_dom_sf"/>
</dbReference>
<dbReference type="RefSeq" id="WP_175107836.1">
    <property type="nucleotide sequence ID" value="NZ_CADIKM010000051.1"/>
</dbReference>
<dbReference type="SUPFAM" id="SSF52540">
    <property type="entry name" value="P-loop containing nucleoside triphosphate hydrolases"/>
    <property type="match status" value="1"/>
</dbReference>
<keyword evidence="2" id="KW-0808">Transferase</keyword>
<protein>
    <submittedName>
        <fullName evidence="2">Serine/threonine-protein kinase PknD</fullName>
        <ecNumber evidence="2">2.7.11.1</ecNumber>
    </submittedName>
</protein>
<dbReference type="EC" id="2.7.11.1" evidence="2"/>
<dbReference type="Pfam" id="PF00069">
    <property type="entry name" value="Pkinase"/>
    <property type="match status" value="1"/>
</dbReference>
<evidence type="ECO:0000313" key="2">
    <source>
        <dbReference type="EMBL" id="CAB3802913.1"/>
    </source>
</evidence>
<dbReference type="EMBL" id="CADIKM010000051">
    <property type="protein sequence ID" value="CAB3802913.1"/>
    <property type="molecule type" value="Genomic_DNA"/>
</dbReference>
<dbReference type="InterPro" id="IPR041664">
    <property type="entry name" value="AAA_16"/>
</dbReference>
<name>A0A6S7BKE8_9BURK</name>
<dbReference type="GO" id="GO:0005524">
    <property type="term" value="F:ATP binding"/>
    <property type="evidence" value="ECO:0007669"/>
    <property type="project" value="InterPro"/>
</dbReference>
<proteinExistence type="predicted"/>
<dbReference type="GO" id="GO:0004674">
    <property type="term" value="F:protein serine/threonine kinase activity"/>
    <property type="evidence" value="ECO:0007669"/>
    <property type="project" value="UniProtKB-EC"/>
</dbReference>
<dbReference type="InterPro" id="IPR053159">
    <property type="entry name" value="Hybrid_Histidine_Kinase"/>
</dbReference>
<feature type="domain" description="Protein kinase" evidence="1">
    <location>
        <begin position="6"/>
        <end position="269"/>
    </location>
</feature>
<dbReference type="PANTHER" id="PTHR43642">
    <property type="entry name" value="HYBRID SIGNAL TRANSDUCTION HISTIDINE KINASE G"/>
    <property type="match status" value="1"/>
</dbReference>
<evidence type="ECO:0000259" key="1">
    <source>
        <dbReference type="PROSITE" id="PS50011"/>
    </source>
</evidence>
<dbReference type="Proteomes" id="UP000494115">
    <property type="component" value="Unassembled WGS sequence"/>
</dbReference>
<dbReference type="CDD" id="cd14014">
    <property type="entry name" value="STKc_PknB_like"/>
    <property type="match status" value="1"/>
</dbReference>
<dbReference type="PROSITE" id="PS00109">
    <property type="entry name" value="PROTEIN_KINASE_TYR"/>
    <property type="match status" value="1"/>
</dbReference>
<dbReference type="InterPro" id="IPR027417">
    <property type="entry name" value="P-loop_NTPase"/>
</dbReference>
<keyword evidence="2" id="KW-0418">Kinase</keyword>
<dbReference type="SMART" id="SM00220">
    <property type="entry name" value="S_TKc"/>
    <property type="match status" value="1"/>
</dbReference>
<organism evidence="2 3">
    <name type="scientific">Pararobbsia alpina</name>
    <dbReference type="NCBI Taxonomy" id="621374"/>
    <lineage>
        <taxon>Bacteria</taxon>
        <taxon>Pseudomonadati</taxon>
        <taxon>Pseudomonadota</taxon>
        <taxon>Betaproteobacteria</taxon>
        <taxon>Burkholderiales</taxon>
        <taxon>Burkholderiaceae</taxon>
        <taxon>Pararobbsia</taxon>
    </lineage>
</organism>